<evidence type="ECO:0000313" key="6">
    <source>
        <dbReference type="Proteomes" id="UP000823771"/>
    </source>
</evidence>
<gene>
    <name evidence="5" type="ORF">IAB80_02670</name>
</gene>
<organism evidence="5 6">
    <name type="scientific">Candidatus Cryptobacteroides excrementipullorum</name>
    <dbReference type="NCBI Taxonomy" id="2840761"/>
    <lineage>
        <taxon>Bacteria</taxon>
        <taxon>Pseudomonadati</taxon>
        <taxon>Bacteroidota</taxon>
        <taxon>Bacteroidia</taxon>
        <taxon>Bacteroidales</taxon>
        <taxon>Candidatus Cryptobacteroides</taxon>
    </lineage>
</organism>
<dbReference type="Gene3D" id="1.10.10.60">
    <property type="entry name" value="Homeodomain-like"/>
    <property type="match status" value="1"/>
</dbReference>
<feature type="domain" description="HTH araC/xylS-type" evidence="4">
    <location>
        <begin position="195"/>
        <end position="293"/>
    </location>
</feature>
<dbReference type="GO" id="GO:0043565">
    <property type="term" value="F:sequence-specific DNA binding"/>
    <property type="evidence" value="ECO:0007669"/>
    <property type="project" value="InterPro"/>
</dbReference>
<dbReference type="Pfam" id="PF12833">
    <property type="entry name" value="HTH_18"/>
    <property type="match status" value="1"/>
</dbReference>
<accession>A0A9D9IS35</accession>
<reference evidence="5" key="1">
    <citation type="submission" date="2020-10" db="EMBL/GenBank/DDBJ databases">
        <authorList>
            <person name="Gilroy R."/>
        </authorList>
    </citation>
    <scope>NUCLEOTIDE SEQUENCE</scope>
    <source>
        <strain evidence="5">2478</strain>
    </source>
</reference>
<proteinExistence type="predicted"/>
<keyword evidence="1" id="KW-0805">Transcription regulation</keyword>
<keyword evidence="2" id="KW-0238">DNA-binding</keyword>
<dbReference type="EMBL" id="JADILZ010000026">
    <property type="protein sequence ID" value="MBO8477788.1"/>
    <property type="molecule type" value="Genomic_DNA"/>
</dbReference>
<evidence type="ECO:0000256" key="3">
    <source>
        <dbReference type="ARBA" id="ARBA00023163"/>
    </source>
</evidence>
<dbReference type="SUPFAM" id="SSF46689">
    <property type="entry name" value="Homeodomain-like"/>
    <property type="match status" value="1"/>
</dbReference>
<dbReference type="InterPro" id="IPR018060">
    <property type="entry name" value="HTH_AraC"/>
</dbReference>
<keyword evidence="3" id="KW-0804">Transcription</keyword>
<dbReference type="GO" id="GO:0003700">
    <property type="term" value="F:DNA-binding transcription factor activity"/>
    <property type="evidence" value="ECO:0007669"/>
    <property type="project" value="InterPro"/>
</dbReference>
<dbReference type="Proteomes" id="UP000823771">
    <property type="component" value="Unassembled WGS sequence"/>
</dbReference>
<evidence type="ECO:0000313" key="5">
    <source>
        <dbReference type="EMBL" id="MBO8477788.1"/>
    </source>
</evidence>
<evidence type="ECO:0000256" key="2">
    <source>
        <dbReference type="ARBA" id="ARBA00023125"/>
    </source>
</evidence>
<dbReference type="PROSITE" id="PS01124">
    <property type="entry name" value="HTH_ARAC_FAMILY_2"/>
    <property type="match status" value="1"/>
</dbReference>
<comment type="caution">
    <text evidence="5">The sequence shown here is derived from an EMBL/GenBank/DDBJ whole genome shotgun (WGS) entry which is preliminary data.</text>
</comment>
<name>A0A9D9IS35_9BACT</name>
<evidence type="ECO:0000259" key="4">
    <source>
        <dbReference type="PROSITE" id="PS01124"/>
    </source>
</evidence>
<protein>
    <submittedName>
        <fullName evidence="5">AraC family transcriptional regulator</fullName>
    </submittedName>
</protein>
<reference evidence="5" key="2">
    <citation type="journal article" date="2021" name="PeerJ">
        <title>Extensive microbial diversity within the chicken gut microbiome revealed by metagenomics and culture.</title>
        <authorList>
            <person name="Gilroy R."/>
            <person name="Ravi A."/>
            <person name="Getino M."/>
            <person name="Pursley I."/>
            <person name="Horton D.L."/>
            <person name="Alikhan N.F."/>
            <person name="Baker D."/>
            <person name="Gharbi K."/>
            <person name="Hall N."/>
            <person name="Watson M."/>
            <person name="Adriaenssens E.M."/>
            <person name="Foster-Nyarko E."/>
            <person name="Jarju S."/>
            <person name="Secka A."/>
            <person name="Antonio M."/>
            <person name="Oren A."/>
            <person name="Chaudhuri R.R."/>
            <person name="La Ragione R."/>
            <person name="Hildebrand F."/>
            <person name="Pallen M.J."/>
        </authorList>
    </citation>
    <scope>NUCLEOTIDE SEQUENCE</scope>
    <source>
        <strain evidence="5">2478</strain>
    </source>
</reference>
<dbReference type="InterPro" id="IPR009057">
    <property type="entry name" value="Homeodomain-like_sf"/>
</dbReference>
<dbReference type="PANTHER" id="PTHR43280:SF32">
    <property type="entry name" value="TRANSCRIPTIONAL REGULATORY PROTEIN"/>
    <property type="match status" value="1"/>
</dbReference>
<evidence type="ECO:0000256" key="1">
    <source>
        <dbReference type="ARBA" id="ARBA00023015"/>
    </source>
</evidence>
<sequence>MKRKLSYLRWRERIRSVTPEDHRIGTDLLLIERDAGNPEASFPEGPFKCDMTSAIFYDAGSASIRINMREFFMEAPCILIIMKDQICEPVASSPDVAVRAVVMSQRFLDGMIQDIGGIHPLRGSVYRNPVIYTDSIRSVFNSYYEMLLNIMKSERLKYKEKAAKHLTLAMFYGYFCNRHLEARPQRRSRQEEIFSRFLDLLHLHHKKERLVTFYAGMLCITPKYLSMIVKDLTGHTALEYIGEYVVTEAKSLLSSTNMDIQQISNELNFPSQSVFGKYFKRVTDMSPKEYRKRTSLF</sequence>
<dbReference type="SMART" id="SM00342">
    <property type="entry name" value="HTH_ARAC"/>
    <property type="match status" value="1"/>
</dbReference>
<dbReference type="PANTHER" id="PTHR43280">
    <property type="entry name" value="ARAC-FAMILY TRANSCRIPTIONAL REGULATOR"/>
    <property type="match status" value="1"/>
</dbReference>
<dbReference type="AlphaFoldDB" id="A0A9D9IS35"/>